<feature type="compositionally biased region" description="Polar residues" evidence="1">
    <location>
        <begin position="181"/>
        <end position="190"/>
    </location>
</feature>
<protein>
    <submittedName>
        <fullName evidence="2">Uncharacterized protein</fullName>
    </submittedName>
</protein>
<proteinExistence type="predicted"/>
<dbReference type="EMBL" id="PDLN01000023">
    <property type="protein sequence ID" value="RDW57315.1"/>
    <property type="molecule type" value="Genomic_DNA"/>
</dbReference>
<dbReference type="AlphaFoldDB" id="A0A3D8Q632"/>
<feature type="region of interest" description="Disordered" evidence="1">
    <location>
        <begin position="168"/>
        <end position="241"/>
    </location>
</feature>
<keyword evidence="3" id="KW-1185">Reference proteome</keyword>
<sequence>MEGSNTQISSYRNGFYSARHFSASKRPQSLSHSLDLGPESPCLAASIHTFIENCPSLDDYSCFPAPQIFPDAEQQNFTAQVVILSELLDPPQTPDTLSSLFNMNNINEEHEGPAQPTEPILPDGTVSLTCTFPECPEQQPFPPKSALRDTKTSTFALISVLTHHATAKTSGTKAASIATPAKSTALNPTPVQYCPRRAHGIRSPTLPQAPSENSEESSESEESAPRPRYENNGESADGGDDVAIVEMPVDGTLSSEDIRMKLRDLRNSRAKLDKAIRTMERALRIMDGASL</sequence>
<comment type="caution">
    <text evidence="2">The sequence shown here is derived from an EMBL/GenBank/DDBJ whole genome shotgun (WGS) entry which is preliminary data.</text>
</comment>
<feature type="compositionally biased region" description="Acidic residues" evidence="1">
    <location>
        <begin position="213"/>
        <end position="222"/>
    </location>
</feature>
<feature type="compositionally biased region" description="Low complexity" evidence="1">
    <location>
        <begin position="168"/>
        <end position="179"/>
    </location>
</feature>
<accession>A0A3D8Q632</accession>
<evidence type="ECO:0000256" key="1">
    <source>
        <dbReference type="SAM" id="MobiDB-lite"/>
    </source>
</evidence>
<reference evidence="2 3" key="1">
    <citation type="journal article" date="2018" name="IMA Fungus">
        <title>IMA Genome-F 9: Draft genome sequence of Annulohypoxylon stygium, Aspergillus mulundensis, Berkeleyomyces basicola (syn. Thielaviopsis basicola), Ceratocystis smalleyi, two Cercospora beticola strains, Coleophoma cylindrospora, Fusarium fracticaudum, Phialophora cf. hyalina, and Morchella septimelata.</title>
        <authorList>
            <person name="Wingfield B.D."/>
            <person name="Bills G.F."/>
            <person name="Dong Y."/>
            <person name="Huang W."/>
            <person name="Nel W.J."/>
            <person name="Swalarsk-Parry B.S."/>
            <person name="Vaghefi N."/>
            <person name="Wilken P.M."/>
            <person name="An Z."/>
            <person name="de Beer Z.W."/>
            <person name="De Vos L."/>
            <person name="Chen L."/>
            <person name="Duong T.A."/>
            <person name="Gao Y."/>
            <person name="Hammerbacher A."/>
            <person name="Kikkert J.R."/>
            <person name="Li Y."/>
            <person name="Li H."/>
            <person name="Li K."/>
            <person name="Li Q."/>
            <person name="Liu X."/>
            <person name="Ma X."/>
            <person name="Naidoo K."/>
            <person name="Pethybridge S.J."/>
            <person name="Sun J."/>
            <person name="Steenkamp E.T."/>
            <person name="van der Nest M.A."/>
            <person name="van Wyk S."/>
            <person name="Wingfield M.J."/>
            <person name="Xiong C."/>
            <person name="Yue Q."/>
            <person name="Zhang X."/>
        </authorList>
    </citation>
    <scope>NUCLEOTIDE SEQUENCE [LARGE SCALE GENOMIC DNA]</scope>
    <source>
        <strain evidence="2 3">BP5796</strain>
    </source>
</reference>
<evidence type="ECO:0000313" key="2">
    <source>
        <dbReference type="EMBL" id="RDW57315.1"/>
    </source>
</evidence>
<dbReference type="OrthoDB" id="5305647at2759"/>
<organism evidence="2 3">
    <name type="scientific">Coleophoma crateriformis</name>
    <dbReference type="NCBI Taxonomy" id="565419"/>
    <lineage>
        <taxon>Eukaryota</taxon>
        <taxon>Fungi</taxon>
        <taxon>Dikarya</taxon>
        <taxon>Ascomycota</taxon>
        <taxon>Pezizomycotina</taxon>
        <taxon>Leotiomycetes</taxon>
        <taxon>Helotiales</taxon>
        <taxon>Dermateaceae</taxon>
        <taxon>Coleophoma</taxon>
    </lineage>
</organism>
<gene>
    <name evidence="2" type="ORF">BP5796_12765</name>
</gene>
<dbReference type="Proteomes" id="UP000256328">
    <property type="component" value="Unassembled WGS sequence"/>
</dbReference>
<evidence type="ECO:0000313" key="3">
    <source>
        <dbReference type="Proteomes" id="UP000256328"/>
    </source>
</evidence>
<name>A0A3D8Q632_9HELO</name>